<evidence type="ECO:0000259" key="11">
    <source>
        <dbReference type="Pfam" id="PF00082"/>
    </source>
</evidence>
<feature type="domain" description="Peptidase S8/S53" evidence="11">
    <location>
        <begin position="147"/>
        <end position="525"/>
    </location>
</feature>
<feature type="active site" description="Charge relay system" evidence="8 9">
    <location>
        <position position="215"/>
    </location>
</feature>
<dbReference type="PROSITE" id="PS51892">
    <property type="entry name" value="SUBTILASE"/>
    <property type="match status" value="1"/>
</dbReference>
<dbReference type="Pfam" id="PF00078">
    <property type="entry name" value="RVT_1"/>
    <property type="match status" value="1"/>
</dbReference>
<dbReference type="CDD" id="cd04852">
    <property type="entry name" value="Peptidases_S8_3"/>
    <property type="match status" value="1"/>
</dbReference>
<dbReference type="InterPro" id="IPR036852">
    <property type="entry name" value="Peptidase_S8/S53_dom_sf"/>
</dbReference>
<proteinExistence type="inferred from homology"/>
<dbReference type="Pfam" id="PF17766">
    <property type="entry name" value="fn3_6"/>
    <property type="match status" value="1"/>
</dbReference>
<comment type="subcellular location">
    <subcellularLocation>
        <location evidence="1">Secreted</location>
    </subcellularLocation>
</comment>
<dbReference type="GO" id="GO:0003676">
    <property type="term" value="F:nucleic acid binding"/>
    <property type="evidence" value="ECO:0007669"/>
    <property type="project" value="InterPro"/>
</dbReference>
<dbReference type="CDD" id="cd02120">
    <property type="entry name" value="PA_subtilisin_like"/>
    <property type="match status" value="1"/>
</dbReference>
<dbReference type="InterPro" id="IPR000477">
    <property type="entry name" value="RT_dom"/>
</dbReference>
<evidence type="ECO:0000259" key="15">
    <source>
        <dbReference type="Pfam" id="PF17766"/>
    </source>
</evidence>
<evidence type="ECO:0000256" key="1">
    <source>
        <dbReference type="ARBA" id="ARBA00004613"/>
    </source>
</evidence>
<evidence type="ECO:0000256" key="4">
    <source>
        <dbReference type="ARBA" id="ARBA00022670"/>
    </source>
</evidence>
<feature type="domain" description="Reverse transcriptase zinc-binding" evidence="14">
    <location>
        <begin position="1058"/>
        <end position="1144"/>
    </location>
</feature>
<feature type="domain" description="Inhibitor I9" evidence="12">
    <location>
        <begin position="49"/>
        <end position="125"/>
    </location>
</feature>
<evidence type="ECO:0008006" key="17">
    <source>
        <dbReference type="Google" id="ProtNLM"/>
    </source>
</evidence>
<dbReference type="PROSITE" id="PS00138">
    <property type="entry name" value="SUBTILASE_SER"/>
    <property type="match status" value="1"/>
</dbReference>
<evidence type="ECO:0000313" key="16">
    <source>
        <dbReference type="EMBL" id="SPD26062.1"/>
    </source>
</evidence>
<dbReference type="Gene3D" id="3.30.420.10">
    <property type="entry name" value="Ribonuclease H-like superfamily/Ribonuclease H"/>
    <property type="match status" value="1"/>
</dbReference>
<name>A0A2N9IMH2_FAGSY</name>
<evidence type="ECO:0000256" key="6">
    <source>
        <dbReference type="ARBA" id="ARBA00022801"/>
    </source>
</evidence>
<keyword evidence="3" id="KW-0964">Secreted</keyword>
<feature type="domain" description="Reverse transcriptase" evidence="10">
    <location>
        <begin position="662"/>
        <end position="796"/>
    </location>
</feature>
<dbReference type="InterPro" id="IPR000209">
    <property type="entry name" value="Peptidase_S8/S53_dom"/>
</dbReference>
<dbReference type="Gene3D" id="3.40.50.200">
    <property type="entry name" value="Peptidase S8/S53 domain"/>
    <property type="match status" value="2"/>
</dbReference>
<accession>A0A2N9IMH2</accession>
<evidence type="ECO:0000256" key="7">
    <source>
        <dbReference type="ARBA" id="ARBA00022825"/>
    </source>
</evidence>
<dbReference type="InterPro" id="IPR045051">
    <property type="entry name" value="SBT"/>
</dbReference>
<evidence type="ECO:0000256" key="9">
    <source>
        <dbReference type="PROSITE-ProRule" id="PRU01240"/>
    </source>
</evidence>
<dbReference type="CDD" id="cd06222">
    <property type="entry name" value="RNase_H_like"/>
    <property type="match status" value="1"/>
</dbReference>
<gene>
    <name evidence="16" type="ORF">FSB_LOCUS53944</name>
</gene>
<sequence length="1412" mass="155004">MMQFKSLEFCHSAMAAKSVSLPFLHILMVLIGAISTCYGGATDDAKDLYIVYMGSLPEGDYSPLSHHRSLLQEVSGESSASNSFVRSYSRSFNAFAARLSGEEHQKIAGKEGVVSVFPSRTLQLQTTRSWEFMGFPENVDRNPTVESDIIIGVFDTGIWPESDSFSDEGYGPPPKKWNGTCAGGHNFTCNNKIIGARVYTFDNGSNYTARDEEGHGSHTASIAAGNKVAGTNFYGLANGNARGGVPSARIAAYRICDPAGCTDDSILGAFDDAIADGVDIITISLGGSPRPFDLDSISIGSFHAMEKGILTVHSAGNNGPLPSTVSSVAPWLFSVAASSIDRRIIDKVVLGNGKTLIGNAVNSFTLKGAQFPLIYGEDAKSNCSDADARLCSNLCLDSSLVKEKIVVCDKPTGCAEAFRAGALGSIILNEPDITAPGVNILAAYSPDASPSIIPGDKRSVKYNILSGTSMSCPHVAGAAAYVKSFHPDWSPSAIKSALMTSAWSMNATEHSDGEYEDGEFAFGAGHVNPVKAIDPGLVYEASKDDYMKMFYPKEINDSPKDLNYPSMQALVKTGKPFTVEFTRTVTNVGLANSTYWSKVITNSQINVSVKPSSLPFKSSSEKQSFVVKVFGEALTAKTRLSVSLIWSDGTHNCVSSVSFSILINGGKTDYFKPSRGLRQGDPLSPYLFILCQEVLSRMIDRQFNSGAINGVKMNPSGPAFTHVMYADDLMLFAKATSREVSVLDDCLELYCQWSGQLVNREKSGIIFSKLVSRERKRAIKEELNMKTIPEHANYLGAPLFASRSRSKDFKFLQEKMESRLKGWRCKSLSWAGRSTLIKSVAMAIPSYTFASFDVSNVVCDKLDAAARRFWWNPNKESGNFLAWKAWDQICSPKVAGGLGFRKAKNFNDALLAKLTWMVVSNRSSLCIQALRSKYKVRSDWMSREAPKNASQTWKAIERLKKTVECGACFLVGDGAVIDIWKDPWVPWLPNFKPRPKSDLVQESLVVACLINHGTRSWNEPMLKELFTNDSVEAILKIHIPTIPRPDKLAWILNSNGRFTVKSAFKCLQVAQFNADGGFWTKLWNLKMHERLKMFIWRIGSGSLPTKLNFVQKVGHGDPVCPLCGLENESFNHLFFQCQSSRAIWFGQGWGFKTDSLPPMSCTDIAKLVVEPPLPPALVNDGKLKIKMSIQIALTLECIWTQRNLKVFNTPCPSLILTLKNLDNRVMEHVAAMEEECKSESFHKHNLILWKPPSQGCVKLNTDAAVKDSYSAIAVIARDVYGFVIKAWALCVDTADPVIAEAQAIKWALELAKLERFPKIIVESDSKMCIDALVDNQSAGCWKIDTLCADVNSLIPWFLSCCFTWVKREANSAAHELASIASSLHSSLSCNAYSLPPSVLEAWQRDMLGLSLF</sequence>
<dbReference type="SUPFAM" id="SSF53098">
    <property type="entry name" value="Ribonuclease H-like"/>
    <property type="match status" value="1"/>
</dbReference>
<dbReference type="GO" id="GO:0006508">
    <property type="term" value="P:proteolysis"/>
    <property type="evidence" value="ECO:0007669"/>
    <property type="project" value="UniProtKB-KW"/>
</dbReference>
<dbReference type="Gene3D" id="3.50.30.30">
    <property type="match status" value="1"/>
</dbReference>
<dbReference type="InterPro" id="IPR034197">
    <property type="entry name" value="Peptidases_S8_3"/>
</dbReference>
<dbReference type="Gene3D" id="3.30.70.80">
    <property type="entry name" value="Peptidase S8 propeptide/proteinase inhibitor I9"/>
    <property type="match status" value="1"/>
</dbReference>
<evidence type="ECO:0000259" key="12">
    <source>
        <dbReference type="Pfam" id="PF05922"/>
    </source>
</evidence>
<dbReference type="EMBL" id="OIVN01006142">
    <property type="protein sequence ID" value="SPD26062.1"/>
    <property type="molecule type" value="Genomic_DNA"/>
</dbReference>
<dbReference type="Pfam" id="PF00082">
    <property type="entry name" value="Peptidase_S8"/>
    <property type="match status" value="1"/>
</dbReference>
<evidence type="ECO:0000256" key="5">
    <source>
        <dbReference type="ARBA" id="ARBA00022729"/>
    </source>
</evidence>
<evidence type="ECO:0000259" key="10">
    <source>
        <dbReference type="Pfam" id="PF00078"/>
    </source>
</evidence>
<dbReference type="InterPro" id="IPR010259">
    <property type="entry name" value="S8pro/Inhibitor_I9"/>
</dbReference>
<protein>
    <recommendedName>
        <fullName evidence="17">Reverse transcriptase domain-containing protein</fullName>
    </recommendedName>
</protein>
<reference evidence="16" key="1">
    <citation type="submission" date="2018-02" db="EMBL/GenBank/DDBJ databases">
        <authorList>
            <person name="Cohen D.B."/>
            <person name="Kent A.D."/>
        </authorList>
    </citation>
    <scope>NUCLEOTIDE SEQUENCE</scope>
</reference>
<comment type="similarity">
    <text evidence="2 9">Belongs to the peptidase S8 family.</text>
</comment>
<dbReference type="Gene3D" id="2.60.40.2310">
    <property type="match status" value="1"/>
</dbReference>
<dbReference type="GO" id="GO:0004523">
    <property type="term" value="F:RNA-DNA hybrid ribonuclease activity"/>
    <property type="evidence" value="ECO:0007669"/>
    <property type="project" value="InterPro"/>
</dbReference>
<dbReference type="InterPro" id="IPR023828">
    <property type="entry name" value="Peptidase_S8_Ser-AS"/>
</dbReference>
<evidence type="ECO:0000256" key="2">
    <source>
        <dbReference type="ARBA" id="ARBA00011073"/>
    </source>
</evidence>
<dbReference type="PANTHER" id="PTHR10795">
    <property type="entry name" value="PROPROTEIN CONVERTASE SUBTILISIN/KEXIN"/>
    <property type="match status" value="1"/>
</dbReference>
<feature type="domain" description="RNase H type-1" evidence="13">
    <location>
        <begin position="1260"/>
        <end position="1378"/>
    </location>
</feature>
<dbReference type="Pfam" id="PF13456">
    <property type="entry name" value="RVT_3"/>
    <property type="match status" value="1"/>
</dbReference>
<evidence type="ECO:0000256" key="8">
    <source>
        <dbReference type="PIRSR" id="PIRSR615500-1"/>
    </source>
</evidence>
<dbReference type="GO" id="GO:0005576">
    <property type="term" value="C:extracellular region"/>
    <property type="evidence" value="ECO:0007669"/>
    <property type="project" value="UniProtKB-SubCell"/>
</dbReference>
<dbReference type="InterPro" id="IPR002156">
    <property type="entry name" value="RNaseH_domain"/>
</dbReference>
<feature type="active site" description="Charge relay system" evidence="8 9">
    <location>
        <position position="469"/>
    </location>
</feature>
<evidence type="ECO:0000259" key="13">
    <source>
        <dbReference type="Pfam" id="PF13456"/>
    </source>
</evidence>
<dbReference type="InterPro" id="IPR015500">
    <property type="entry name" value="Peptidase_S8_subtilisin-rel"/>
</dbReference>
<dbReference type="InterPro" id="IPR026960">
    <property type="entry name" value="RVT-Znf"/>
</dbReference>
<evidence type="ECO:0000259" key="14">
    <source>
        <dbReference type="Pfam" id="PF13966"/>
    </source>
</evidence>
<keyword evidence="5" id="KW-0732">Signal</keyword>
<dbReference type="GO" id="GO:0004252">
    <property type="term" value="F:serine-type endopeptidase activity"/>
    <property type="evidence" value="ECO:0007669"/>
    <property type="project" value="UniProtKB-UniRule"/>
</dbReference>
<keyword evidence="6 9" id="KW-0378">Hydrolase</keyword>
<dbReference type="Pfam" id="PF13966">
    <property type="entry name" value="zf-RVT"/>
    <property type="match status" value="1"/>
</dbReference>
<feature type="active site" description="Charge relay system" evidence="8 9">
    <location>
        <position position="155"/>
    </location>
</feature>
<keyword evidence="7 9" id="KW-0720">Serine protease</keyword>
<dbReference type="InterPro" id="IPR036397">
    <property type="entry name" value="RNaseH_sf"/>
</dbReference>
<evidence type="ECO:0000256" key="3">
    <source>
        <dbReference type="ARBA" id="ARBA00022525"/>
    </source>
</evidence>
<dbReference type="PRINTS" id="PR00723">
    <property type="entry name" value="SUBTILISIN"/>
</dbReference>
<dbReference type="Pfam" id="PF05922">
    <property type="entry name" value="Inhibitor_I9"/>
    <property type="match status" value="1"/>
</dbReference>
<dbReference type="InterPro" id="IPR037045">
    <property type="entry name" value="S8pro/Inhibitor_I9_sf"/>
</dbReference>
<dbReference type="InterPro" id="IPR044730">
    <property type="entry name" value="RNase_H-like_dom_plant"/>
</dbReference>
<keyword evidence="4 9" id="KW-0645">Protease</keyword>
<dbReference type="InterPro" id="IPR012337">
    <property type="entry name" value="RNaseH-like_sf"/>
</dbReference>
<dbReference type="SUPFAM" id="SSF52743">
    <property type="entry name" value="Subtilisin-like"/>
    <property type="match status" value="1"/>
</dbReference>
<dbReference type="InterPro" id="IPR041469">
    <property type="entry name" value="Subtilisin-like_FN3"/>
</dbReference>
<organism evidence="16">
    <name type="scientific">Fagus sylvatica</name>
    <name type="common">Beechnut</name>
    <dbReference type="NCBI Taxonomy" id="28930"/>
    <lineage>
        <taxon>Eukaryota</taxon>
        <taxon>Viridiplantae</taxon>
        <taxon>Streptophyta</taxon>
        <taxon>Embryophyta</taxon>
        <taxon>Tracheophyta</taxon>
        <taxon>Spermatophyta</taxon>
        <taxon>Magnoliopsida</taxon>
        <taxon>eudicotyledons</taxon>
        <taxon>Gunneridae</taxon>
        <taxon>Pentapetalae</taxon>
        <taxon>rosids</taxon>
        <taxon>fabids</taxon>
        <taxon>Fagales</taxon>
        <taxon>Fagaceae</taxon>
        <taxon>Fagus</taxon>
    </lineage>
</organism>
<feature type="domain" description="Subtilisin-like protease fibronectin type-III" evidence="15">
    <location>
        <begin position="561"/>
        <end position="657"/>
    </location>
</feature>